<gene>
    <name evidence="2" type="ORF">DSPE1174_LOCUS12312</name>
</gene>
<evidence type="ECO:0000313" key="2">
    <source>
        <dbReference type="EMBL" id="CAD9415981.1"/>
    </source>
</evidence>
<keyword evidence="1" id="KW-0732">Signal</keyword>
<reference evidence="2" key="1">
    <citation type="submission" date="2021-01" db="EMBL/GenBank/DDBJ databases">
        <authorList>
            <person name="Corre E."/>
            <person name="Pelletier E."/>
            <person name="Niang G."/>
            <person name="Scheremetjew M."/>
            <person name="Finn R."/>
            <person name="Kale V."/>
            <person name="Holt S."/>
            <person name="Cochrane G."/>
            <person name="Meng A."/>
            <person name="Brown T."/>
            <person name="Cohen L."/>
        </authorList>
    </citation>
    <scope>NUCLEOTIDE SEQUENCE</scope>
    <source>
        <strain evidence="2">CCMP1381</strain>
    </source>
</reference>
<feature type="chain" id="PRO_5030772710" evidence="1">
    <location>
        <begin position="26"/>
        <end position="208"/>
    </location>
</feature>
<evidence type="ECO:0000256" key="1">
    <source>
        <dbReference type="SAM" id="SignalP"/>
    </source>
</evidence>
<organism evidence="2">
    <name type="scientific">Octactis speculum</name>
    <dbReference type="NCBI Taxonomy" id="3111310"/>
    <lineage>
        <taxon>Eukaryota</taxon>
        <taxon>Sar</taxon>
        <taxon>Stramenopiles</taxon>
        <taxon>Ochrophyta</taxon>
        <taxon>Dictyochophyceae</taxon>
        <taxon>Dictyochales</taxon>
        <taxon>Dictyochaceae</taxon>
        <taxon>Octactis</taxon>
    </lineage>
</organism>
<name>A0A7S2FVI1_9STRA</name>
<dbReference type="AlphaFoldDB" id="A0A7S2FVI1"/>
<dbReference type="EMBL" id="HBGS01024232">
    <property type="protein sequence ID" value="CAD9415981.1"/>
    <property type="molecule type" value="Transcribed_RNA"/>
</dbReference>
<protein>
    <submittedName>
        <fullName evidence="2">Uncharacterized protein</fullName>
    </submittedName>
</protein>
<sequence>MGYFETKGKLMILFSLVFMASCGHAFQIAKFGHKTRAIMKQPFQRSEDYFVLRAASDNYSGKKAESRKAEFVTQTGLEGDGPLGMVNSIIPSSFRLALYVIISFGAVASTTIDAMQSRFQDVAIDSASLVALCTVAFIDYKLQVGQVEKAKANMRDDQLGKEVWYGTSDEKNTAAREAKEVLSPDLDVAPAPAAGVIMEAKDLFANMD</sequence>
<proteinExistence type="predicted"/>
<dbReference type="PROSITE" id="PS51257">
    <property type="entry name" value="PROKAR_LIPOPROTEIN"/>
    <property type="match status" value="1"/>
</dbReference>
<feature type="signal peptide" evidence="1">
    <location>
        <begin position="1"/>
        <end position="25"/>
    </location>
</feature>
<accession>A0A7S2FVI1</accession>